<dbReference type="Pfam" id="PF21088">
    <property type="entry name" value="MS_channel_1st"/>
    <property type="match status" value="1"/>
</dbReference>
<feature type="transmembrane region" description="Helical" evidence="7">
    <location>
        <begin position="159"/>
        <end position="191"/>
    </location>
</feature>
<dbReference type="PANTHER" id="PTHR30460:SF0">
    <property type="entry name" value="MODERATE CONDUCTANCE MECHANOSENSITIVE CHANNEL YBIO"/>
    <property type="match status" value="1"/>
</dbReference>
<keyword evidence="5 7" id="KW-1133">Transmembrane helix</keyword>
<keyword evidence="3" id="KW-1003">Cell membrane</keyword>
<evidence type="ECO:0000259" key="10">
    <source>
        <dbReference type="Pfam" id="PF25392"/>
    </source>
</evidence>
<feature type="domain" description="Moderate conductance mechanosensitive channel YbiO-like transmembrane helix 1" evidence="10">
    <location>
        <begin position="392"/>
        <end position="470"/>
    </location>
</feature>
<evidence type="ECO:0000313" key="11">
    <source>
        <dbReference type="EMBL" id="MDF0603807.1"/>
    </source>
</evidence>
<evidence type="ECO:0000313" key="12">
    <source>
        <dbReference type="Proteomes" id="UP001220964"/>
    </source>
</evidence>
<name>A0AAE3NX90_9RHOB</name>
<dbReference type="Gene3D" id="3.30.70.100">
    <property type="match status" value="1"/>
</dbReference>
<protein>
    <submittedName>
        <fullName evidence="11">Mechanosensitive ion channel</fullName>
    </submittedName>
</protein>
<dbReference type="InterPro" id="IPR011066">
    <property type="entry name" value="MscS_channel_C_sf"/>
</dbReference>
<dbReference type="InterPro" id="IPR023408">
    <property type="entry name" value="MscS_beta-dom_sf"/>
</dbReference>
<dbReference type="PANTHER" id="PTHR30460">
    <property type="entry name" value="MODERATE CONDUCTANCE MECHANOSENSITIVE CHANNEL YBIO"/>
    <property type="match status" value="1"/>
</dbReference>
<dbReference type="Proteomes" id="UP001220964">
    <property type="component" value="Unassembled WGS sequence"/>
</dbReference>
<dbReference type="InterPro" id="IPR006685">
    <property type="entry name" value="MscS_channel_2nd"/>
</dbReference>
<evidence type="ECO:0000259" key="8">
    <source>
        <dbReference type="Pfam" id="PF00924"/>
    </source>
</evidence>
<keyword evidence="12" id="KW-1185">Reference proteome</keyword>
<comment type="similarity">
    <text evidence="2">Belongs to the MscS (TC 1.A.23) family.</text>
</comment>
<proteinExistence type="inferred from homology"/>
<feature type="transmembrane region" description="Helical" evidence="7">
    <location>
        <begin position="438"/>
        <end position="459"/>
    </location>
</feature>
<evidence type="ECO:0000256" key="3">
    <source>
        <dbReference type="ARBA" id="ARBA00022475"/>
    </source>
</evidence>
<dbReference type="InterPro" id="IPR057485">
    <property type="entry name" value="YbiO-like_TM1"/>
</dbReference>
<dbReference type="SUPFAM" id="SSF82861">
    <property type="entry name" value="Mechanosensitive channel protein MscS (YggB), transmembrane region"/>
    <property type="match status" value="1"/>
</dbReference>
<evidence type="ECO:0000256" key="5">
    <source>
        <dbReference type="ARBA" id="ARBA00022989"/>
    </source>
</evidence>
<evidence type="ECO:0000256" key="4">
    <source>
        <dbReference type="ARBA" id="ARBA00022692"/>
    </source>
</evidence>
<keyword evidence="6 7" id="KW-0472">Membrane</keyword>
<gene>
    <name evidence="11" type="ORF">P1J78_24130</name>
</gene>
<dbReference type="Pfam" id="PF00924">
    <property type="entry name" value="MS_channel_2nd"/>
    <property type="match status" value="1"/>
</dbReference>
<feature type="domain" description="Mechanosensitive ion channel transmembrane helices 2/3" evidence="9">
    <location>
        <begin position="533"/>
        <end position="570"/>
    </location>
</feature>
<feature type="transmembrane region" description="Helical" evidence="7">
    <location>
        <begin position="203"/>
        <end position="222"/>
    </location>
</feature>
<dbReference type="Gene3D" id="2.30.30.60">
    <property type="match status" value="1"/>
</dbReference>
<dbReference type="InterPro" id="IPR049142">
    <property type="entry name" value="MS_channel_1st"/>
</dbReference>
<feature type="domain" description="Mechanosensitive ion channel MscS" evidence="8">
    <location>
        <begin position="572"/>
        <end position="635"/>
    </location>
</feature>
<dbReference type="EMBL" id="JARGYC010000140">
    <property type="protein sequence ID" value="MDF0603807.1"/>
    <property type="molecule type" value="Genomic_DNA"/>
</dbReference>
<dbReference type="GO" id="GO:0005886">
    <property type="term" value="C:plasma membrane"/>
    <property type="evidence" value="ECO:0007669"/>
    <property type="project" value="UniProtKB-SubCell"/>
</dbReference>
<evidence type="ECO:0000256" key="2">
    <source>
        <dbReference type="ARBA" id="ARBA00008017"/>
    </source>
</evidence>
<feature type="transmembrane region" description="Helical" evidence="7">
    <location>
        <begin position="551"/>
        <end position="569"/>
    </location>
</feature>
<feature type="transmembrane region" description="Helical" evidence="7">
    <location>
        <begin position="525"/>
        <end position="545"/>
    </location>
</feature>
<dbReference type="InterPro" id="IPR011014">
    <property type="entry name" value="MscS_channel_TM-2"/>
</dbReference>
<feature type="transmembrane region" description="Helical" evidence="7">
    <location>
        <begin position="479"/>
        <end position="504"/>
    </location>
</feature>
<dbReference type="SUPFAM" id="SSF82689">
    <property type="entry name" value="Mechanosensitive channel protein MscS (YggB), C-terminal domain"/>
    <property type="match status" value="1"/>
</dbReference>
<dbReference type="Gene3D" id="1.10.287.1260">
    <property type="match status" value="1"/>
</dbReference>
<sequence length="761" mass="81745">MLPFHALGQEATATRDEPRSDIELLIDVIEDDAARVDLIERLRATDAEPNPAMPDDLVETLAAGDVPPGDLSFGRRVALITQEVAEGIADSISSIWRQITRAPAVFDGLSGGEVAVLLDALGDLALVIAGTVIVFFVLRRGGKTLYARMGASARDGGGLRTVTLFVISAVIDALIVVAAWAAGYALAILLLGEFGQIGIRQTLYLNAFLLVEMAKVLVRLVLSPAATHLRPLPIGDRAAAYLASRLNLIVGVVGYGQLLVVPVINTNVSFAAGRAVSALIAFAVLAFAIWLVLRNRRPVADWMLGARPDAAPASHDLPGAGPGTGDVTAEETHGAPILSDPELAAPRRRSRRRGALHFLATNWHWPALAYLLAMFAIVLVSPGDAVFQTFVASGQVLVVGLLGVAISGILGRTMVRGVVLPEGVTARMPLLERRLNTFIPRALFVLRLVIFALVFFFALDAISLIELRAWMASQIGLRLTGTVFSVALVLLVAFGVWIALTSWIDYRLNPEFGNVAKAREQTLLSLLRNAGTIALIIITLMFVLAEVGLDIAPLLASAGVLGLAIGFGAQKMVQDIITGIFIQFENAMNVGDVVTVGGTTGTVERLTIRSVSLRDLTGAFHIIPFSSVDMVTNYVKDFGYYLCDMGVAYRENVEEVKQAMLDAFDMLRADPDQSAAIMDELEWFGLNSFGDSAVVLRARIKCIPGKQWGVGRAYNAIIKQVFDERGIEIPFPHQTIYLGESKDGRTQSVKVDLDRPAGAIS</sequence>
<dbReference type="SUPFAM" id="SSF50182">
    <property type="entry name" value="Sm-like ribonucleoproteins"/>
    <property type="match status" value="1"/>
</dbReference>
<dbReference type="InterPro" id="IPR045276">
    <property type="entry name" value="YbiO_bact"/>
</dbReference>
<feature type="transmembrane region" description="Helical" evidence="7">
    <location>
        <begin position="242"/>
        <end position="264"/>
    </location>
</feature>
<dbReference type="Pfam" id="PF25392">
    <property type="entry name" value="MS_channel_TM1"/>
    <property type="match status" value="1"/>
</dbReference>
<evidence type="ECO:0000256" key="6">
    <source>
        <dbReference type="ARBA" id="ARBA00023136"/>
    </source>
</evidence>
<dbReference type="AlphaFoldDB" id="A0AAE3NX90"/>
<organism evidence="11 12">
    <name type="scientific">Psychromarinibacter sediminicola</name>
    <dbReference type="NCBI Taxonomy" id="3033385"/>
    <lineage>
        <taxon>Bacteria</taxon>
        <taxon>Pseudomonadati</taxon>
        <taxon>Pseudomonadota</taxon>
        <taxon>Alphaproteobacteria</taxon>
        <taxon>Rhodobacterales</taxon>
        <taxon>Paracoccaceae</taxon>
        <taxon>Psychromarinibacter</taxon>
    </lineage>
</organism>
<reference evidence="11" key="1">
    <citation type="submission" date="2023-03" db="EMBL/GenBank/DDBJ databases">
        <title>Multiphase analysis and comparison of six strains from genera Psychromarinibacter, Lutimaribacter, and Maritimibacter, including a novel species: Psychromarinibacter sediminicola sp. nov.</title>
        <authorList>
            <person name="Wang Y.-H."/>
            <person name="Ye M.-Q."/>
            <person name="Du Z.-J."/>
        </authorList>
    </citation>
    <scope>NUCLEOTIDE SEQUENCE</scope>
    <source>
        <strain evidence="11">C21-152</strain>
    </source>
</reference>
<keyword evidence="4 7" id="KW-0812">Transmembrane</keyword>
<evidence type="ECO:0000256" key="7">
    <source>
        <dbReference type="SAM" id="Phobius"/>
    </source>
</evidence>
<feature type="transmembrane region" description="Helical" evidence="7">
    <location>
        <begin position="270"/>
        <end position="293"/>
    </location>
</feature>
<comment type="subcellular location">
    <subcellularLocation>
        <location evidence="1">Cell membrane</location>
        <topology evidence="1">Multi-pass membrane protein</topology>
    </subcellularLocation>
</comment>
<comment type="caution">
    <text evidence="11">The sequence shown here is derived from an EMBL/GenBank/DDBJ whole genome shotgun (WGS) entry which is preliminary data.</text>
</comment>
<dbReference type="GO" id="GO:0008381">
    <property type="term" value="F:mechanosensitive monoatomic ion channel activity"/>
    <property type="evidence" value="ECO:0007669"/>
    <property type="project" value="InterPro"/>
</dbReference>
<evidence type="ECO:0000259" key="9">
    <source>
        <dbReference type="Pfam" id="PF21088"/>
    </source>
</evidence>
<evidence type="ECO:0000256" key="1">
    <source>
        <dbReference type="ARBA" id="ARBA00004651"/>
    </source>
</evidence>
<dbReference type="InterPro" id="IPR010920">
    <property type="entry name" value="LSM_dom_sf"/>
</dbReference>
<feature type="transmembrane region" description="Helical" evidence="7">
    <location>
        <begin position="356"/>
        <end position="380"/>
    </location>
</feature>
<feature type="transmembrane region" description="Helical" evidence="7">
    <location>
        <begin position="114"/>
        <end position="138"/>
    </location>
</feature>
<feature type="transmembrane region" description="Helical" evidence="7">
    <location>
        <begin position="386"/>
        <end position="410"/>
    </location>
</feature>
<accession>A0AAE3NX90</accession>